<comment type="caution">
    <text evidence="4">The sequence shown here is derived from an EMBL/GenBank/DDBJ whole genome shotgun (WGS) entry which is preliminary data.</text>
</comment>
<dbReference type="PANTHER" id="PTHR45947">
    <property type="entry name" value="SULFOQUINOVOSYL TRANSFERASE SQD2"/>
    <property type="match status" value="1"/>
</dbReference>
<protein>
    <submittedName>
        <fullName evidence="4">Glycosyl transferase</fullName>
    </submittedName>
</protein>
<proteinExistence type="predicted"/>
<evidence type="ECO:0000313" key="6">
    <source>
        <dbReference type="Proteomes" id="UP000243446"/>
    </source>
</evidence>
<dbReference type="InterPro" id="IPR028098">
    <property type="entry name" value="Glyco_trans_4-like_N"/>
</dbReference>
<dbReference type="GO" id="GO:0016757">
    <property type="term" value="F:glycosyltransferase activity"/>
    <property type="evidence" value="ECO:0007669"/>
    <property type="project" value="InterPro"/>
</dbReference>
<dbReference type="InterPro" id="IPR001296">
    <property type="entry name" value="Glyco_trans_1"/>
</dbReference>
<evidence type="ECO:0000313" key="4">
    <source>
        <dbReference type="EMBL" id="PJO76636.1"/>
    </source>
</evidence>
<sequence>MNQPYSQALTKQQALLDGFQFDLKQQRLKSPQKSSALADLVRPRLKIAIVTETWPPEINGVANSLLQLCKGLKKQGHKILLIRPEQKGICAEFQPYRECLVKAQRIPKYSGLQFGWPQFLKVRHAVEAFAPDVVHIVTEGPLGLAAQQTARFLEIPVSSGFHSPFQEFSRFFDLAFLVKPIQHYLKWFHNHTAITCVPSRETAEALRKFGVTCPLVVVGRGVDTQAFSPKWRSDSLRQSWGASKETRVMLYVGRLSPEKEIPVVIQAYFTLRHMHCQDVRLVVVGDGPDRQRLEQLNHDASIVFTGSLRGQQLAEAYASADVFCFASQVETFGNVVLEAMASGLPVIAYDYACAHLHVQHDRTGWLSSLGLQEDLTANILKLPDYHTLRRMGVYASHCAQKVGWQHPVEQFEQVLYSITRQNK</sequence>
<dbReference type="PANTHER" id="PTHR45947:SF3">
    <property type="entry name" value="SULFOQUINOVOSYL TRANSFERASE SQD2"/>
    <property type="match status" value="1"/>
</dbReference>
<feature type="domain" description="Glycosyltransferase subfamily 4-like N-terminal" evidence="2">
    <location>
        <begin position="58"/>
        <end position="225"/>
    </location>
</feature>
<evidence type="ECO:0000313" key="5">
    <source>
        <dbReference type="Proteomes" id="UP000242351"/>
    </source>
</evidence>
<dbReference type="Proteomes" id="UP000242351">
    <property type="component" value="Unassembled WGS sequence"/>
</dbReference>
<organism evidence="4 6">
    <name type="scientific">Acinetobacter pseudolwoffii</name>
    <dbReference type="NCBI Taxonomy" id="2053287"/>
    <lineage>
        <taxon>Bacteria</taxon>
        <taxon>Pseudomonadati</taxon>
        <taxon>Pseudomonadota</taxon>
        <taxon>Gammaproteobacteria</taxon>
        <taxon>Moraxellales</taxon>
        <taxon>Moraxellaceae</taxon>
        <taxon>Acinetobacter</taxon>
    </lineage>
</organism>
<dbReference type="AlphaFoldDB" id="A0A2H9YVH5"/>
<reference evidence="3 5" key="2">
    <citation type="submission" date="2017-11" db="EMBL/GenBank/DDBJ databases">
        <authorList>
            <person name="Han C.G."/>
        </authorList>
    </citation>
    <scope>NUCLEOTIDE SEQUENCE [LARGE SCALE GENOMIC DNA]</scope>
    <source>
        <strain evidence="3 5">ANC 5347</strain>
    </source>
</reference>
<reference evidence="3 5" key="3">
    <citation type="submission" date="2017-12" db="EMBL/GenBank/DDBJ databases">
        <title>Revising the taxonomy of the Acinetobacter lwoffii group: the description of Acinetobacter pseudolwoffii sp. nov. and emended description of Acinetobacter lwoffii.</title>
        <authorList>
            <person name="Nemec A."/>
        </authorList>
    </citation>
    <scope>NUCLEOTIDE SEQUENCE [LARGE SCALE GENOMIC DNA]</scope>
    <source>
        <strain evidence="3 5">ANC 5347</strain>
    </source>
</reference>
<dbReference type="EMBL" id="PHRG01000001">
    <property type="protein sequence ID" value="PJO76636.1"/>
    <property type="molecule type" value="Genomic_DNA"/>
</dbReference>
<feature type="domain" description="Glycosyl transferase family 1" evidence="1">
    <location>
        <begin position="235"/>
        <end position="382"/>
    </location>
</feature>
<name>A0A2H9YVH5_9GAMM</name>
<dbReference type="RefSeq" id="WP_100357514.1">
    <property type="nucleotide sequence ID" value="NZ_CBDBYO010000002.1"/>
</dbReference>
<dbReference type="CDD" id="cd03814">
    <property type="entry name" value="GT4-like"/>
    <property type="match status" value="1"/>
</dbReference>
<evidence type="ECO:0000259" key="1">
    <source>
        <dbReference type="Pfam" id="PF00534"/>
    </source>
</evidence>
<dbReference type="EMBL" id="PGOZ01000005">
    <property type="protein sequence ID" value="PJI32950.1"/>
    <property type="molecule type" value="Genomic_DNA"/>
</dbReference>
<dbReference type="Pfam" id="PF13439">
    <property type="entry name" value="Glyco_transf_4"/>
    <property type="match status" value="1"/>
</dbReference>
<dbReference type="SUPFAM" id="SSF53756">
    <property type="entry name" value="UDP-Glycosyltransferase/glycogen phosphorylase"/>
    <property type="match status" value="1"/>
</dbReference>
<dbReference type="Proteomes" id="UP000243446">
    <property type="component" value="Unassembled WGS sequence"/>
</dbReference>
<dbReference type="InterPro" id="IPR050194">
    <property type="entry name" value="Glycosyltransferase_grp1"/>
</dbReference>
<keyword evidence="4" id="KW-0808">Transferase</keyword>
<accession>A0A2H9UMT0</accession>
<accession>A0A2H9YVH5</accession>
<dbReference type="Pfam" id="PF00534">
    <property type="entry name" value="Glycos_transf_1"/>
    <property type="match status" value="1"/>
</dbReference>
<reference evidence="4 6" key="1">
    <citation type="submission" date="2017-11" db="EMBL/GenBank/DDBJ databases">
        <title>Revising the taxonomy of the Acinetobacter lwoffii group: the description of Acinetobacter pseudolwoffii sp. nov. and emended description of Acinetobacter lwoffii.</title>
        <authorList>
            <person name="Nemec A."/>
            <person name="Radolfova-Krizova L."/>
        </authorList>
    </citation>
    <scope>NUCLEOTIDE SEQUENCE [LARGE SCALE GENOMIC DNA]</scope>
    <source>
        <strain evidence="4 6">ANC 5044</strain>
    </source>
</reference>
<evidence type="ECO:0000313" key="3">
    <source>
        <dbReference type="EMBL" id="PJI32950.1"/>
    </source>
</evidence>
<dbReference type="GeneID" id="97177322"/>
<gene>
    <name evidence="3" type="ORF">CU320_06150</name>
    <name evidence="4" type="ORF">CWI32_03100</name>
</gene>
<evidence type="ECO:0000259" key="2">
    <source>
        <dbReference type="Pfam" id="PF13439"/>
    </source>
</evidence>
<dbReference type="Gene3D" id="3.40.50.2000">
    <property type="entry name" value="Glycogen Phosphorylase B"/>
    <property type="match status" value="2"/>
</dbReference>